<dbReference type="InterPro" id="IPR001623">
    <property type="entry name" value="DnaJ_domain"/>
</dbReference>
<dbReference type="eggNOG" id="ENOG502RUDY">
    <property type="taxonomic scope" value="Eukaryota"/>
</dbReference>
<dbReference type="OrthoDB" id="552049at2759"/>
<accession>D7FNL6</accession>
<name>D7FNL6_ECTSI</name>
<evidence type="ECO:0000259" key="1">
    <source>
        <dbReference type="PROSITE" id="PS50076"/>
    </source>
</evidence>
<dbReference type="STRING" id="2880.D7FNL6"/>
<protein>
    <recommendedName>
        <fullName evidence="1">J domain-containing protein</fullName>
    </recommendedName>
</protein>
<proteinExistence type="predicted"/>
<reference evidence="2 3" key="1">
    <citation type="journal article" date="2010" name="Nature">
        <title>The Ectocarpus genome and the independent evolution of multicellularity in brown algae.</title>
        <authorList>
            <person name="Cock J.M."/>
            <person name="Sterck L."/>
            <person name="Rouze P."/>
            <person name="Scornet D."/>
            <person name="Allen A.E."/>
            <person name="Amoutzias G."/>
            <person name="Anthouard V."/>
            <person name="Artiguenave F."/>
            <person name="Aury J.M."/>
            <person name="Badger J.H."/>
            <person name="Beszteri B."/>
            <person name="Billiau K."/>
            <person name="Bonnet E."/>
            <person name="Bothwell J.H."/>
            <person name="Bowler C."/>
            <person name="Boyen C."/>
            <person name="Brownlee C."/>
            <person name="Carrano C.J."/>
            <person name="Charrier B."/>
            <person name="Cho G.Y."/>
            <person name="Coelho S.M."/>
            <person name="Collen J."/>
            <person name="Corre E."/>
            <person name="Da Silva C."/>
            <person name="Delage L."/>
            <person name="Delaroque N."/>
            <person name="Dittami S.M."/>
            <person name="Doulbeau S."/>
            <person name="Elias M."/>
            <person name="Farnham G."/>
            <person name="Gachon C.M."/>
            <person name="Gschloessl B."/>
            <person name="Heesch S."/>
            <person name="Jabbari K."/>
            <person name="Jubin C."/>
            <person name="Kawai H."/>
            <person name="Kimura K."/>
            <person name="Kloareg B."/>
            <person name="Kupper F.C."/>
            <person name="Lang D."/>
            <person name="Le Bail A."/>
            <person name="Leblanc C."/>
            <person name="Lerouge P."/>
            <person name="Lohr M."/>
            <person name="Lopez P.J."/>
            <person name="Martens C."/>
            <person name="Maumus F."/>
            <person name="Michel G."/>
            <person name="Miranda-Saavedra D."/>
            <person name="Morales J."/>
            <person name="Moreau H."/>
            <person name="Motomura T."/>
            <person name="Nagasato C."/>
            <person name="Napoli C.A."/>
            <person name="Nelson D.R."/>
            <person name="Nyvall-Collen P."/>
            <person name="Peters A.F."/>
            <person name="Pommier C."/>
            <person name="Potin P."/>
            <person name="Poulain J."/>
            <person name="Quesneville H."/>
            <person name="Read B."/>
            <person name="Rensing S.A."/>
            <person name="Ritter A."/>
            <person name="Rousvoal S."/>
            <person name="Samanta M."/>
            <person name="Samson G."/>
            <person name="Schroeder D.C."/>
            <person name="Segurens B."/>
            <person name="Strittmatter M."/>
            <person name="Tonon T."/>
            <person name="Tregear J.W."/>
            <person name="Valentin K."/>
            <person name="von Dassow P."/>
            <person name="Yamagishi T."/>
            <person name="Van de Peer Y."/>
            <person name="Wincker P."/>
        </authorList>
    </citation>
    <scope>NUCLEOTIDE SEQUENCE [LARGE SCALE GENOMIC DNA]</scope>
    <source>
        <strain evidence="3">Ec32 / CCAP1310/4</strain>
    </source>
</reference>
<dbReference type="CDD" id="cd06257">
    <property type="entry name" value="DnaJ"/>
    <property type="match status" value="1"/>
</dbReference>
<dbReference type="AlphaFoldDB" id="D7FNL6"/>
<dbReference type="Pfam" id="PF00226">
    <property type="entry name" value="DnaJ"/>
    <property type="match status" value="1"/>
</dbReference>
<sequence>MSTSSQAPALCVEHSVQSKRKPHLVVDVCKGASNVAPAECLDLLPQNLPLEAAVGLCSGAKGVGPAICTNARDQLRNGPDITVRLCRGASGQGPADCFRRSALATALSTDERVELCVGARTDAPARCAGQVRDRRISPPNKVALCRGASGIAPATCLASTPPSLSAEDRVGLCQGAAEESPTTPTACLKTVPQDLPSASAVALCRGAADKKAAAECAKVARHTVGESSDALMTLCQGASSAAPAHCAKAAFRAGADRRLAAVLCAGSTSLAPASCFAAAPRQIPADVRVETCIGALSTSPALCLAASGPRELQGQPDWEAVCPLDPEAGRRPRRGVDHRLAARVCRDALDDKPALCARAAPLRMSDSDVEVLCAADGQPGGEETADCAAAGLMIGFSGASAASLCRGASSGAPVACAETAAHRIGEAGRLAICKGASSTAPARCANSVSGAGAPSASEVEECREAVPRPSRLHITDLGHEGETLFPDQPMHATLEVWDQWGGKIHKDSSTVVRASVALRGSNGAVANAHGRFNTSDVGVVHFSHLSFSGSGNLTLQFFIDGNDSKDVGAANVPLAAARVIVEETEHGAILRRCRAVFSRLACPWPVKGEGASGEWVSDVGMGTGAPHQVRPSSSVATEAVSTVSGGAGAAWYVMTCQQVLEENGINVAYVYSPSTEPLLALLWYHPGIETLETGAGLPTRDQPAWERLGVDRDASGRELRRAYYRQSLLWHPDRWVRYAIHSARAQDVFELVGDAYEWMVSSSKALERTTNA</sequence>
<dbReference type="SMART" id="SM00271">
    <property type="entry name" value="DnaJ"/>
    <property type="match status" value="1"/>
</dbReference>
<keyword evidence="3" id="KW-1185">Reference proteome</keyword>
<dbReference type="PROSITE" id="PS50076">
    <property type="entry name" value="DNAJ_2"/>
    <property type="match status" value="1"/>
</dbReference>
<dbReference type="OMA" id="RVQLCQR"/>
<dbReference type="EMBL" id="FN649727">
    <property type="protein sequence ID" value="CBJ26027.1"/>
    <property type="molecule type" value="Genomic_DNA"/>
</dbReference>
<dbReference type="InterPro" id="IPR036869">
    <property type="entry name" value="J_dom_sf"/>
</dbReference>
<feature type="domain" description="J" evidence="1">
    <location>
        <begin position="703"/>
        <end position="764"/>
    </location>
</feature>
<dbReference type="EMBL" id="FN648291">
    <property type="protein sequence ID" value="CBJ26027.1"/>
    <property type="molecule type" value="Genomic_DNA"/>
</dbReference>
<dbReference type="PRINTS" id="PR00625">
    <property type="entry name" value="JDOMAIN"/>
</dbReference>
<dbReference type="Gene3D" id="1.10.287.110">
    <property type="entry name" value="DnaJ domain"/>
    <property type="match status" value="1"/>
</dbReference>
<evidence type="ECO:0000313" key="2">
    <source>
        <dbReference type="EMBL" id="CBJ26027.1"/>
    </source>
</evidence>
<dbReference type="InParanoid" id="D7FNL6"/>
<dbReference type="SUPFAM" id="SSF46565">
    <property type="entry name" value="Chaperone J-domain"/>
    <property type="match status" value="1"/>
</dbReference>
<organism evidence="2 3">
    <name type="scientific">Ectocarpus siliculosus</name>
    <name type="common">Brown alga</name>
    <name type="synonym">Conferva siliculosa</name>
    <dbReference type="NCBI Taxonomy" id="2880"/>
    <lineage>
        <taxon>Eukaryota</taxon>
        <taxon>Sar</taxon>
        <taxon>Stramenopiles</taxon>
        <taxon>Ochrophyta</taxon>
        <taxon>PX clade</taxon>
        <taxon>Phaeophyceae</taxon>
        <taxon>Ectocarpales</taxon>
        <taxon>Ectocarpaceae</taxon>
        <taxon>Ectocarpus</taxon>
    </lineage>
</organism>
<evidence type="ECO:0000313" key="3">
    <source>
        <dbReference type="Proteomes" id="UP000002630"/>
    </source>
</evidence>
<dbReference type="Proteomes" id="UP000002630">
    <property type="component" value="Linkage Group LG02"/>
</dbReference>
<gene>
    <name evidence="2" type="ORF">Esi_0018_0109</name>
</gene>